<evidence type="ECO:0000256" key="2">
    <source>
        <dbReference type="SAM" id="Phobius"/>
    </source>
</evidence>
<dbReference type="EnsemblMetazoa" id="ACUA012236-RA">
    <property type="protein sequence ID" value="ACUA012236-PA"/>
    <property type="gene ID" value="ACUA012236"/>
</dbReference>
<keyword evidence="2" id="KW-0812">Transmembrane</keyword>
<feature type="transmembrane region" description="Helical" evidence="2">
    <location>
        <begin position="273"/>
        <end position="295"/>
    </location>
</feature>
<accession>A0A182M8Q0</accession>
<dbReference type="Proteomes" id="UP000075883">
    <property type="component" value="Unassembled WGS sequence"/>
</dbReference>
<reference evidence="4" key="1">
    <citation type="submission" date="2013-09" db="EMBL/GenBank/DDBJ databases">
        <title>The Genome Sequence of Anopheles culicifacies species A.</title>
        <authorList>
            <consortium name="The Broad Institute Genomics Platform"/>
            <person name="Neafsey D.E."/>
            <person name="Besansky N."/>
            <person name="Howell P."/>
            <person name="Walton C."/>
            <person name="Young S.K."/>
            <person name="Zeng Q."/>
            <person name="Gargeya S."/>
            <person name="Fitzgerald M."/>
            <person name="Haas B."/>
            <person name="Abouelleil A."/>
            <person name="Allen A.W."/>
            <person name="Alvarado L."/>
            <person name="Arachchi H.M."/>
            <person name="Berlin A.M."/>
            <person name="Chapman S.B."/>
            <person name="Gainer-Dewar J."/>
            <person name="Goldberg J."/>
            <person name="Griggs A."/>
            <person name="Gujja S."/>
            <person name="Hansen M."/>
            <person name="Howarth C."/>
            <person name="Imamovic A."/>
            <person name="Ireland A."/>
            <person name="Larimer J."/>
            <person name="McCowan C."/>
            <person name="Murphy C."/>
            <person name="Pearson M."/>
            <person name="Poon T.W."/>
            <person name="Priest M."/>
            <person name="Roberts A."/>
            <person name="Saif S."/>
            <person name="Shea T."/>
            <person name="Sisk P."/>
            <person name="Sykes S."/>
            <person name="Wortman J."/>
            <person name="Nusbaum C."/>
            <person name="Birren B."/>
        </authorList>
    </citation>
    <scope>NUCLEOTIDE SEQUENCE [LARGE SCALE GENOMIC DNA]</scope>
    <source>
        <strain evidence="4">A-37</strain>
    </source>
</reference>
<dbReference type="EMBL" id="AXCM01002879">
    <property type="status" value="NOT_ANNOTATED_CDS"/>
    <property type="molecule type" value="Genomic_DNA"/>
</dbReference>
<sequence length="380" mass="40494">MEGIKDKQIQSLTIFGTGVRALKLDIVDNREQTKRNRAGSWQNSGKGLAQQELPGTPMGTVAVLSSDERLASVFDAVLSELSDGLLPVTEGLDERFNIPPTIAPPFGCFFFSIPPSDAFLPVVVVLGPAPAAPGLEARLALSGLFSIRTCRSMSILLRGDLIFMMRIGLFSRSTDFMRLGDLVFSSFGLSVPSGDELAEEALSIRSFVTPAGDDFSPVCSEQLSSLLPEPELDDISCWRVTGDGSLESLLRDCGASGWGAFFGEGVGWDGGDVIVAVCCVVVVVVCCVCVAVPVVSVVGGERASGGGEATTAGVTLPILHVLYNVRLYQTVEIEVLEMLIHRIVHCLVGLGRSLLGAAWASRRFKHLYNTLIATGRKSLT</sequence>
<evidence type="ECO:0000313" key="4">
    <source>
        <dbReference type="Proteomes" id="UP000075883"/>
    </source>
</evidence>
<keyword evidence="2" id="KW-1133">Transmembrane helix</keyword>
<protein>
    <submittedName>
        <fullName evidence="3">Uncharacterized protein</fullName>
    </submittedName>
</protein>
<keyword evidence="4" id="KW-1185">Reference proteome</keyword>
<evidence type="ECO:0000313" key="3">
    <source>
        <dbReference type="EnsemblMetazoa" id="ACUA012236-PA"/>
    </source>
</evidence>
<feature type="region of interest" description="Disordered" evidence="1">
    <location>
        <begin position="33"/>
        <end position="54"/>
    </location>
</feature>
<dbReference type="VEuPathDB" id="VectorBase:ACUA012236"/>
<keyword evidence="2" id="KW-0472">Membrane</keyword>
<proteinExistence type="predicted"/>
<evidence type="ECO:0000256" key="1">
    <source>
        <dbReference type="SAM" id="MobiDB-lite"/>
    </source>
</evidence>
<name>A0A182M8Q0_9DIPT</name>
<dbReference type="AlphaFoldDB" id="A0A182M8Q0"/>
<organism evidence="3 4">
    <name type="scientific">Anopheles culicifacies</name>
    <dbReference type="NCBI Taxonomy" id="139723"/>
    <lineage>
        <taxon>Eukaryota</taxon>
        <taxon>Metazoa</taxon>
        <taxon>Ecdysozoa</taxon>
        <taxon>Arthropoda</taxon>
        <taxon>Hexapoda</taxon>
        <taxon>Insecta</taxon>
        <taxon>Pterygota</taxon>
        <taxon>Neoptera</taxon>
        <taxon>Endopterygota</taxon>
        <taxon>Diptera</taxon>
        <taxon>Nematocera</taxon>
        <taxon>Culicoidea</taxon>
        <taxon>Culicidae</taxon>
        <taxon>Anophelinae</taxon>
        <taxon>Anopheles</taxon>
        <taxon>culicifacies species complex</taxon>
    </lineage>
</organism>
<reference evidence="3" key="2">
    <citation type="submission" date="2020-05" db="UniProtKB">
        <authorList>
            <consortium name="EnsemblMetazoa"/>
        </authorList>
    </citation>
    <scope>IDENTIFICATION</scope>
    <source>
        <strain evidence="3">A-37</strain>
    </source>
</reference>